<keyword evidence="2" id="KW-1133">Transmembrane helix</keyword>
<evidence type="ECO:0008006" key="5">
    <source>
        <dbReference type="Google" id="ProtNLM"/>
    </source>
</evidence>
<proteinExistence type="predicted"/>
<accession>A0A2W5T0P0</accession>
<evidence type="ECO:0000256" key="2">
    <source>
        <dbReference type="SAM" id="Phobius"/>
    </source>
</evidence>
<dbReference type="AlphaFoldDB" id="A0A2W5T0P0"/>
<protein>
    <recommendedName>
        <fullName evidence="5">Prepilin-type N-terminal cleavage/methylation domain-containing protein</fullName>
    </recommendedName>
</protein>
<dbReference type="Proteomes" id="UP000249061">
    <property type="component" value="Unassembled WGS sequence"/>
</dbReference>
<keyword evidence="2" id="KW-0812">Transmembrane</keyword>
<gene>
    <name evidence="3" type="ORF">DI536_23550</name>
</gene>
<evidence type="ECO:0000256" key="1">
    <source>
        <dbReference type="SAM" id="MobiDB-lite"/>
    </source>
</evidence>
<reference evidence="3 4" key="1">
    <citation type="submission" date="2017-08" db="EMBL/GenBank/DDBJ databases">
        <title>Infants hospitalized years apart are colonized by the same room-sourced microbial strains.</title>
        <authorList>
            <person name="Brooks B."/>
            <person name="Olm M.R."/>
            <person name="Firek B.A."/>
            <person name="Baker R."/>
            <person name="Thomas B.C."/>
            <person name="Morowitz M.J."/>
            <person name="Banfield J.F."/>
        </authorList>
    </citation>
    <scope>NUCLEOTIDE SEQUENCE [LARGE SCALE GENOMIC DNA]</scope>
    <source>
        <strain evidence="3">S2_003_000_R2_14</strain>
    </source>
</reference>
<dbReference type="NCBIfam" id="TIGR02532">
    <property type="entry name" value="IV_pilin_GFxxxE"/>
    <property type="match status" value="1"/>
</dbReference>
<feature type="transmembrane region" description="Helical" evidence="2">
    <location>
        <begin position="7"/>
        <end position="27"/>
    </location>
</feature>
<organism evidence="3 4">
    <name type="scientific">Archangium gephyra</name>
    <dbReference type="NCBI Taxonomy" id="48"/>
    <lineage>
        <taxon>Bacteria</taxon>
        <taxon>Pseudomonadati</taxon>
        <taxon>Myxococcota</taxon>
        <taxon>Myxococcia</taxon>
        <taxon>Myxococcales</taxon>
        <taxon>Cystobacterineae</taxon>
        <taxon>Archangiaceae</taxon>
        <taxon>Archangium</taxon>
    </lineage>
</organism>
<name>A0A2W5T0P0_9BACT</name>
<dbReference type="Pfam" id="PF07963">
    <property type="entry name" value="N_methyl"/>
    <property type="match status" value="1"/>
</dbReference>
<evidence type="ECO:0000313" key="4">
    <source>
        <dbReference type="Proteomes" id="UP000249061"/>
    </source>
</evidence>
<dbReference type="EMBL" id="QFQP01000023">
    <property type="protein sequence ID" value="PZR08870.1"/>
    <property type="molecule type" value="Genomic_DNA"/>
</dbReference>
<keyword evidence="2" id="KW-0472">Membrane</keyword>
<feature type="compositionally biased region" description="Low complexity" evidence="1">
    <location>
        <begin position="221"/>
        <end position="236"/>
    </location>
</feature>
<comment type="caution">
    <text evidence="3">The sequence shown here is derived from an EMBL/GenBank/DDBJ whole genome shotgun (WGS) entry which is preliminary data.</text>
</comment>
<evidence type="ECO:0000313" key="3">
    <source>
        <dbReference type="EMBL" id="PZR08870.1"/>
    </source>
</evidence>
<feature type="region of interest" description="Disordered" evidence="1">
    <location>
        <begin position="221"/>
        <end position="246"/>
    </location>
</feature>
<sequence length="297" mass="30619">MRKIRAFTLLEVVVAMSILAVSLVAVLDINSNAVYSHVYAKKLTVATLLARSKMTDLEQKLYDEPLPSDDDEDAGDFSSEGWPGFKWRAKIIVPKTNGLSPEQLFGALFGIPLTGEGGAGAGGEPTSMLQTLMGSSGGISNSALASAKGAAQGQAAGGGLMGMLGPMAGMAQQQFTQMVDQLQKSVREVHLTVTWKEGKITESIDLVTHVVSIGPGSDRNGGAAAAAGQTNAQSGGFVRPDGTAARSPRACPSGQGMCDDDGTQLMQAAQNQLANPLGTGNPLMNPGFNALRGGIGK</sequence>
<dbReference type="InterPro" id="IPR012902">
    <property type="entry name" value="N_methyl_site"/>
</dbReference>